<name>A0A1F7X6H9_9BACT</name>
<accession>A0A1F7X6H9</accession>
<evidence type="ECO:0000313" key="2">
    <source>
        <dbReference type="Proteomes" id="UP000176939"/>
    </source>
</evidence>
<gene>
    <name evidence="1" type="ORF">A2Z67_00025</name>
</gene>
<dbReference type="Proteomes" id="UP000176939">
    <property type="component" value="Unassembled WGS sequence"/>
</dbReference>
<organism evidence="1 2">
    <name type="scientific">Candidatus Woesebacteria bacterium RBG_13_36_22</name>
    <dbReference type="NCBI Taxonomy" id="1802478"/>
    <lineage>
        <taxon>Bacteria</taxon>
        <taxon>Candidatus Woeseibacteriota</taxon>
    </lineage>
</organism>
<dbReference type="EMBL" id="MGFQ01000003">
    <property type="protein sequence ID" value="OGM10627.1"/>
    <property type="molecule type" value="Genomic_DNA"/>
</dbReference>
<comment type="caution">
    <text evidence="1">The sequence shown here is derived from an EMBL/GenBank/DDBJ whole genome shotgun (WGS) entry which is preliminary data.</text>
</comment>
<dbReference type="AlphaFoldDB" id="A0A1F7X6H9"/>
<reference evidence="1 2" key="1">
    <citation type="journal article" date="2016" name="Nat. Commun.">
        <title>Thousands of microbial genomes shed light on interconnected biogeochemical processes in an aquifer system.</title>
        <authorList>
            <person name="Anantharaman K."/>
            <person name="Brown C.T."/>
            <person name="Hug L.A."/>
            <person name="Sharon I."/>
            <person name="Castelle C.J."/>
            <person name="Probst A.J."/>
            <person name="Thomas B.C."/>
            <person name="Singh A."/>
            <person name="Wilkins M.J."/>
            <person name="Karaoz U."/>
            <person name="Brodie E.L."/>
            <person name="Williams K.H."/>
            <person name="Hubbard S.S."/>
            <person name="Banfield J.F."/>
        </authorList>
    </citation>
    <scope>NUCLEOTIDE SEQUENCE [LARGE SCALE GENOMIC DNA]</scope>
</reference>
<protein>
    <submittedName>
        <fullName evidence="1">Uncharacterized protein</fullName>
    </submittedName>
</protein>
<sequence length="93" mass="10783">MQASARKMKRTKREQLIQVESMNRNGIGQLMMQFNQMLAEIIKLQKNQLALVQALKRRGLIDDLMIRNELSTIEEMEQMNSKALIIDPNKKGP</sequence>
<proteinExistence type="predicted"/>
<evidence type="ECO:0000313" key="1">
    <source>
        <dbReference type="EMBL" id="OGM10627.1"/>
    </source>
</evidence>